<name>A0A846MN32_9BACT</name>
<dbReference type="InterPro" id="IPR014729">
    <property type="entry name" value="Rossmann-like_a/b/a_fold"/>
</dbReference>
<dbReference type="SUPFAM" id="SSF52402">
    <property type="entry name" value="Adenine nucleotide alpha hydrolases-like"/>
    <property type="match status" value="2"/>
</dbReference>
<gene>
    <name evidence="3" type="ORF">FHS56_000263</name>
</gene>
<comment type="caution">
    <text evidence="3">The sequence shown here is derived from an EMBL/GenBank/DDBJ whole genome shotgun (WGS) entry which is preliminary data.</text>
</comment>
<feature type="domain" description="UspA" evidence="2">
    <location>
        <begin position="223"/>
        <end position="278"/>
    </location>
</feature>
<reference evidence="3 4" key="1">
    <citation type="submission" date="2020-03" db="EMBL/GenBank/DDBJ databases">
        <title>Genomic Encyclopedia of Type Strains, Phase IV (KMG-IV): sequencing the most valuable type-strain genomes for metagenomic binning, comparative biology and taxonomic classification.</title>
        <authorList>
            <person name="Goeker M."/>
        </authorList>
    </citation>
    <scope>NUCLEOTIDE SEQUENCE [LARGE SCALE GENOMIC DNA]</scope>
    <source>
        <strain evidence="3 4">DSM 5718</strain>
    </source>
</reference>
<dbReference type="InterPro" id="IPR006015">
    <property type="entry name" value="Universal_stress_UspA"/>
</dbReference>
<dbReference type="Pfam" id="PF00582">
    <property type="entry name" value="Usp"/>
    <property type="match status" value="2"/>
</dbReference>
<sequence>MKRILVPVDFSQESLYALDFACQLARIKDAEIDLFHVVESYLHVYADIDGVRIVQTEEEKAYELFMVKVAQQKLHALAAQYSDVKIEMYLQIGNFMQSIAEKITNKPVDSIIMGSHGISNHDYAYVGSNTEKVVRYAQVPVLVIKDKVAPEDINKIALFSSLYEEDMSDKLMERLSNLQSLLEARLHLVRVNIPGDVMPYREVKRRAEEWLDRHGVKNYTIAEYADVDEEEGMLHYSEDFGVDMIAIGTHGRRGLRRLLSPRPSISEQLALHAKLPVWTFNVEKGK</sequence>
<dbReference type="InterPro" id="IPR006016">
    <property type="entry name" value="UspA"/>
</dbReference>
<evidence type="ECO:0000256" key="1">
    <source>
        <dbReference type="ARBA" id="ARBA00008791"/>
    </source>
</evidence>
<dbReference type="PANTHER" id="PTHR46268">
    <property type="entry name" value="STRESS RESPONSE PROTEIN NHAX"/>
    <property type="match status" value="1"/>
</dbReference>
<organism evidence="3 4">
    <name type="scientific">Thermonema lapsum</name>
    <dbReference type="NCBI Taxonomy" id="28195"/>
    <lineage>
        <taxon>Bacteria</taxon>
        <taxon>Pseudomonadati</taxon>
        <taxon>Bacteroidota</taxon>
        <taxon>Cytophagia</taxon>
        <taxon>Cytophagales</taxon>
        <taxon>Thermonemataceae</taxon>
        <taxon>Thermonema</taxon>
    </lineage>
</organism>
<dbReference type="PANTHER" id="PTHR46268:SF6">
    <property type="entry name" value="UNIVERSAL STRESS PROTEIN UP12"/>
    <property type="match status" value="1"/>
</dbReference>
<dbReference type="CDD" id="cd00293">
    <property type="entry name" value="USP-like"/>
    <property type="match status" value="2"/>
</dbReference>
<evidence type="ECO:0000313" key="4">
    <source>
        <dbReference type="Proteomes" id="UP000537126"/>
    </source>
</evidence>
<protein>
    <submittedName>
        <fullName evidence="3">Nucleotide-binding universal stress UspA family protein</fullName>
    </submittedName>
</protein>
<dbReference type="RefSeq" id="WP_166918083.1">
    <property type="nucleotide sequence ID" value="NZ_JAASRN010000001.1"/>
</dbReference>
<dbReference type="AlphaFoldDB" id="A0A846MN32"/>
<dbReference type="Gene3D" id="3.40.50.620">
    <property type="entry name" value="HUPs"/>
    <property type="match status" value="2"/>
</dbReference>
<dbReference type="PRINTS" id="PR01438">
    <property type="entry name" value="UNVRSLSTRESS"/>
</dbReference>
<keyword evidence="4" id="KW-1185">Reference proteome</keyword>
<evidence type="ECO:0000313" key="3">
    <source>
        <dbReference type="EMBL" id="NIK72777.1"/>
    </source>
</evidence>
<dbReference type="EMBL" id="JAASRN010000001">
    <property type="protein sequence ID" value="NIK72777.1"/>
    <property type="molecule type" value="Genomic_DNA"/>
</dbReference>
<evidence type="ECO:0000259" key="2">
    <source>
        <dbReference type="Pfam" id="PF00582"/>
    </source>
</evidence>
<dbReference type="Proteomes" id="UP000537126">
    <property type="component" value="Unassembled WGS sequence"/>
</dbReference>
<proteinExistence type="inferred from homology"/>
<feature type="domain" description="UspA" evidence="2">
    <location>
        <begin position="1"/>
        <end position="145"/>
    </location>
</feature>
<comment type="similarity">
    <text evidence="1">Belongs to the universal stress protein A family.</text>
</comment>
<accession>A0A846MN32</accession>